<dbReference type="InterPro" id="IPR054776">
    <property type="entry name" value="VIR1_yeast"/>
</dbReference>
<dbReference type="HOGENOM" id="CLU_360944_0_0_1"/>
<feature type="compositionally biased region" description="Low complexity" evidence="1">
    <location>
        <begin position="697"/>
        <end position="720"/>
    </location>
</feature>
<dbReference type="STRING" id="1071381.G8BZI4"/>
<feature type="compositionally biased region" description="Polar residues" evidence="1">
    <location>
        <begin position="727"/>
        <end position="736"/>
    </location>
</feature>
<name>G8BZI4_TETPH</name>
<keyword evidence="3" id="KW-1185">Reference proteome</keyword>
<evidence type="ECO:0000256" key="1">
    <source>
        <dbReference type="SAM" id="MobiDB-lite"/>
    </source>
</evidence>
<evidence type="ECO:0000313" key="2">
    <source>
        <dbReference type="EMBL" id="CCE65312.1"/>
    </source>
</evidence>
<dbReference type="AlphaFoldDB" id="G8BZI4"/>
<dbReference type="GO" id="GO:0045944">
    <property type="term" value="P:positive regulation of transcription by RNA polymerase II"/>
    <property type="evidence" value="ECO:0007669"/>
    <property type="project" value="InterPro"/>
</dbReference>
<dbReference type="Proteomes" id="UP000005666">
    <property type="component" value="Chromosome 11"/>
</dbReference>
<dbReference type="OrthoDB" id="4069217at2759"/>
<dbReference type="OMA" id="NYILGGH"/>
<dbReference type="KEGG" id="tpf:TPHA_0K01790"/>
<dbReference type="EMBL" id="HE612866">
    <property type="protein sequence ID" value="CCE65312.1"/>
    <property type="molecule type" value="Genomic_DNA"/>
</dbReference>
<evidence type="ECO:0000313" key="3">
    <source>
        <dbReference type="Proteomes" id="UP000005666"/>
    </source>
</evidence>
<gene>
    <name evidence="2" type="primary">TPHA0K01790</name>
    <name evidence="2" type="ordered locus">TPHA_0K01790</name>
</gene>
<sequence length="941" mass="109257">MTISLHDELNNDLILFLQKINSISNKKIVNQKKVKFQLEKICFNLINFFNKLDYTYDLNLFNDLKLKLNLNNSNLLTLLFKYEIDLNLISILCFILQLLKIKFLIVDTINDWKDNINYNSDNVAAEEGEEILSLFNIISVFSRFDKIDQEILNYYEIDLRNSFINYLLPNWLNHKTRDNEIESKNIWDNLSDHSIIKSENKFSFYSNLINLDYFILNYITIGNINEIIELKLNSNENNFYLFDLLLQQIFINSKYLSNDIKLIINHYFINDKNDEKNIVEFNLKVLMEVIDHPELNYLEETKLLILLNNSIKTINNNFNCKIIHDSLNNTGTTKTFFAILNLLQYQISKYLINITNLAYQSSSSSSLDNKIQHLNSNLTTYQIPAWYEKQIIPSIPPISKSLFIFDKKRNNTEINKIEKDSILNNLNLNLKKNHNYFQNIVLLLDSLSIIISTNIKLLKQYGILKISILQTTSSLSNEVSTLNESIENELDQNSEEIKYKITQVYFQQYYIPIMTTLIQCKSFSESNILTTSTKLLNKLVFTNILKLIEQLTEYHGNLALYHLLKFVSKTSVDDLIIQRISIELLNHLFFHNSQGEENVIENRNKDIILQNNYIFKLCLENELSMRTLRNYIKLWNDGKQIYKLFFTELFDMDQPNVEYEKIRLTDLLEYLPNLNKYSVSQETETLLKSELNSNASATNYDNYNSNNNSNNNNNNNNNNGNEKKKTNSIQSNQSRNNLEKSKSNNMTQLLPPHSNKYNAYSASSFIPSTNNIENEIVYDNNSNSGNNESMSYFYNNQTMTPTAQDINMEYNLYSNKSLMNSSKILNNDISIGNNTLNTEISSYSNTPYTDRILSIGQSMNSSMNVPSTPVTNSSTIGSASISGTFASPWQEHSGMSMNFNSSRVVNTGKNYILGGHNKVKNNSRAQSIHIDQFENTQHEQR</sequence>
<dbReference type="eggNOG" id="ENOG502QWIZ">
    <property type="taxonomic scope" value="Eukaryota"/>
</dbReference>
<dbReference type="Pfam" id="PF22575">
    <property type="entry name" value="Vir1p"/>
    <property type="match status" value="3"/>
</dbReference>
<dbReference type="RefSeq" id="XP_003687746.1">
    <property type="nucleotide sequence ID" value="XM_003687698.1"/>
</dbReference>
<organism evidence="2 3">
    <name type="scientific">Tetrapisispora phaffii (strain ATCC 24235 / CBS 4417 / NBRC 1672 / NRRL Y-8282 / UCD 70-5)</name>
    <name type="common">Yeast</name>
    <name type="synonym">Fabospora phaffii</name>
    <dbReference type="NCBI Taxonomy" id="1071381"/>
    <lineage>
        <taxon>Eukaryota</taxon>
        <taxon>Fungi</taxon>
        <taxon>Dikarya</taxon>
        <taxon>Ascomycota</taxon>
        <taxon>Saccharomycotina</taxon>
        <taxon>Saccharomycetes</taxon>
        <taxon>Saccharomycetales</taxon>
        <taxon>Saccharomycetaceae</taxon>
        <taxon>Tetrapisispora</taxon>
    </lineage>
</organism>
<proteinExistence type="predicted"/>
<protein>
    <submittedName>
        <fullName evidence="2">Uncharacterized protein</fullName>
    </submittedName>
</protein>
<dbReference type="GO" id="GO:0051321">
    <property type="term" value="P:meiotic cell cycle"/>
    <property type="evidence" value="ECO:0007669"/>
    <property type="project" value="InterPro"/>
</dbReference>
<reference evidence="2 3" key="1">
    <citation type="journal article" date="2011" name="Proc. Natl. Acad. Sci. U.S.A.">
        <title>Evolutionary erosion of yeast sex chromosomes by mating-type switching accidents.</title>
        <authorList>
            <person name="Gordon J.L."/>
            <person name="Armisen D."/>
            <person name="Proux-Wera E."/>
            <person name="Oheigeartaigh S.S."/>
            <person name="Byrne K.P."/>
            <person name="Wolfe K.H."/>
        </authorList>
    </citation>
    <scope>NUCLEOTIDE SEQUENCE [LARGE SCALE GENOMIC DNA]</scope>
    <source>
        <strain evidence="3">ATCC 24235 / CBS 4417 / NBRC 1672 / NRRL Y-8282 / UCD 70-5</strain>
    </source>
</reference>
<dbReference type="GeneID" id="11533358"/>
<accession>G8BZI4</accession>
<feature type="region of interest" description="Disordered" evidence="1">
    <location>
        <begin position="697"/>
        <end position="754"/>
    </location>
</feature>